<dbReference type="InterPro" id="IPR002121">
    <property type="entry name" value="HRDC_dom"/>
</dbReference>
<dbReference type="Gene3D" id="3.40.50.300">
    <property type="entry name" value="P-loop containing nucleotide triphosphate hydrolases"/>
    <property type="match status" value="2"/>
</dbReference>
<feature type="domain" description="Helicase C-terminal" evidence="20">
    <location>
        <begin position="218"/>
        <end position="373"/>
    </location>
</feature>
<evidence type="ECO:0000256" key="3">
    <source>
        <dbReference type="ARBA" id="ARBA00005446"/>
    </source>
</evidence>
<comment type="catalytic activity">
    <reaction evidence="15">
        <text>Couples ATP hydrolysis with the unwinding of duplex DNA by translocating in the 3'-5' direction.</text>
        <dbReference type="EC" id="5.6.2.4"/>
    </reaction>
</comment>
<evidence type="ECO:0000256" key="11">
    <source>
        <dbReference type="ARBA" id="ARBA00023125"/>
    </source>
</evidence>
<keyword evidence="14" id="KW-0413">Isomerase</keyword>
<keyword evidence="8 21" id="KW-0347">Helicase</keyword>
<dbReference type="GO" id="GO:0016787">
    <property type="term" value="F:hydrolase activity"/>
    <property type="evidence" value="ECO:0007669"/>
    <property type="project" value="UniProtKB-KW"/>
</dbReference>
<comment type="caution">
    <text evidence="21">The sequence shown here is derived from an EMBL/GenBank/DDBJ whole genome shotgun (WGS) entry which is preliminary data.</text>
</comment>
<evidence type="ECO:0000256" key="13">
    <source>
        <dbReference type="ARBA" id="ARBA00023204"/>
    </source>
</evidence>
<keyword evidence="11" id="KW-0238">DNA-binding</keyword>
<dbReference type="FunFam" id="3.40.50.300:FF:000156">
    <property type="entry name" value="ATP-dependent DNA helicase recQ"/>
    <property type="match status" value="1"/>
</dbReference>
<organism evidence="21 22">
    <name type="scientific">Caballeronia glathei</name>
    <dbReference type="NCBI Taxonomy" id="60547"/>
    <lineage>
        <taxon>Bacteria</taxon>
        <taxon>Pseudomonadati</taxon>
        <taxon>Pseudomonadota</taxon>
        <taxon>Betaproteobacteria</taxon>
        <taxon>Burkholderiales</taxon>
        <taxon>Burkholderiaceae</taxon>
        <taxon>Caballeronia</taxon>
    </lineage>
</organism>
<dbReference type="Pfam" id="PF00270">
    <property type="entry name" value="DEAD"/>
    <property type="match status" value="1"/>
</dbReference>
<dbReference type="GO" id="GO:0043590">
    <property type="term" value="C:bacterial nucleoid"/>
    <property type="evidence" value="ECO:0007669"/>
    <property type="project" value="TreeGrafter"/>
</dbReference>
<dbReference type="InterPro" id="IPR044876">
    <property type="entry name" value="HRDC_dom_sf"/>
</dbReference>
<keyword evidence="9" id="KW-0862">Zinc</keyword>
<feature type="domain" description="Helicase ATP-binding" evidence="19">
    <location>
        <begin position="25"/>
        <end position="197"/>
    </location>
</feature>
<dbReference type="GO" id="GO:0030894">
    <property type="term" value="C:replisome"/>
    <property type="evidence" value="ECO:0007669"/>
    <property type="project" value="TreeGrafter"/>
</dbReference>
<keyword evidence="22" id="KW-1185">Reference proteome</keyword>
<feature type="domain" description="HRDC" evidence="18">
    <location>
        <begin position="542"/>
        <end position="615"/>
    </location>
</feature>
<protein>
    <recommendedName>
        <fullName evidence="16">DNA helicase RecQ</fullName>
        <ecNumber evidence="16">5.6.2.4</ecNumber>
    </recommendedName>
</protein>
<dbReference type="PANTHER" id="PTHR13710">
    <property type="entry name" value="DNA HELICASE RECQ FAMILY MEMBER"/>
    <property type="match status" value="1"/>
</dbReference>
<evidence type="ECO:0000256" key="6">
    <source>
        <dbReference type="ARBA" id="ARBA00022763"/>
    </source>
</evidence>
<evidence type="ECO:0000259" key="20">
    <source>
        <dbReference type="PROSITE" id="PS51194"/>
    </source>
</evidence>
<evidence type="ECO:0000256" key="2">
    <source>
        <dbReference type="ARBA" id="ARBA00001947"/>
    </source>
</evidence>
<evidence type="ECO:0000256" key="15">
    <source>
        <dbReference type="ARBA" id="ARBA00034617"/>
    </source>
</evidence>
<dbReference type="GO" id="GO:0003677">
    <property type="term" value="F:DNA binding"/>
    <property type="evidence" value="ECO:0007669"/>
    <property type="project" value="UniProtKB-KW"/>
</dbReference>
<dbReference type="PANTHER" id="PTHR13710:SF105">
    <property type="entry name" value="ATP-DEPENDENT DNA HELICASE Q1"/>
    <property type="match status" value="1"/>
</dbReference>
<dbReference type="InterPro" id="IPR032284">
    <property type="entry name" value="RecQ_Zn-bd"/>
</dbReference>
<evidence type="ECO:0000259" key="19">
    <source>
        <dbReference type="PROSITE" id="PS51192"/>
    </source>
</evidence>
<dbReference type="FunFam" id="1.10.10.10:FF:000175">
    <property type="entry name" value="ATP-dependent DNA helicase RecQ"/>
    <property type="match status" value="1"/>
</dbReference>
<dbReference type="NCBIfam" id="TIGR01389">
    <property type="entry name" value="recQ"/>
    <property type="match status" value="1"/>
</dbReference>
<evidence type="ECO:0000259" key="18">
    <source>
        <dbReference type="PROSITE" id="PS50967"/>
    </source>
</evidence>
<keyword evidence="10" id="KW-0067">ATP-binding</keyword>
<dbReference type="PROSITE" id="PS51194">
    <property type="entry name" value="HELICASE_CTER"/>
    <property type="match status" value="1"/>
</dbReference>
<keyword evidence="4" id="KW-0479">Metal-binding</keyword>
<dbReference type="CDD" id="cd17920">
    <property type="entry name" value="DEXHc_RecQ"/>
    <property type="match status" value="1"/>
</dbReference>
<dbReference type="EC" id="5.6.2.4" evidence="16"/>
<dbReference type="GO" id="GO:0046872">
    <property type="term" value="F:metal ion binding"/>
    <property type="evidence" value="ECO:0007669"/>
    <property type="project" value="UniProtKB-KW"/>
</dbReference>
<dbReference type="Gene3D" id="1.10.150.80">
    <property type="entry name" value="HRDC domain"/>
    <property type="match status" value="1"/>
</dbReference>
<evidence type="ECO:0000256" key="10">
    <source>
        <dbReference type="ARBA" id="ARBA00022840"/>
    </source>
</evidence>
<sequence length="615" mass="67989">MSRSLEILNEVFGYPVFRGQQAEIVEHVAGGGDSLVLMPTGGGKSLCYQIPSLVRKEAGFGAGIVVSPLIALMQDQVAALTEVGVRAAYLNSTLSGAEAAATERGLRNGEIDLLYVAPERLMTPRFLDLLDSAPIGLFAIDEAHCVSQWGHDFRPEYIQLSVLHERFPSVPRIALTATADAITRDEIVHRLALDDARIFVSSFDRPNIRYRIVEKDNARSQLLDFIRAEHTNKDGTTDAGVVYCLSRRKVEETAEWLKGQGVRALPYHAGMEFEVRQKHQEMFQREEGIVMCATIAFGMGIDKPDVRFVAHLDLPKSVEGYYQETGRAGRDGMPANAWMAYGLGDVVQQRKMIDESDADDTHKRVQGGKLDALLGLCEAASCRRVRLLGYFGETSQPCGNCDTCLEPPASWDATREAQMALSCVYRAFKASGFHFGAGHLIDILRGNRSEKVLQRGHEKLSTFGVGANLSEPEWRAVFRQLVAFGYLAVDHDGFGALVLTDASKPVLKGEQNVTLRKYVKPTRTRQSSGRTGERADPTAGMSPREKARWERLRLWRAETAKSDGVPAYVIFHDATLAEIARNDPDSIDDLRHIPGIGARKLDRFGDELLEVVNAD</sequence>
<dbReference type="SMART" id="SM00487">
    <property type="entry name" value="DEXDc"/>
    <property type="match status" value="1"/>
</dbReference>
<dbReference type="GO" id="GO:0005737">
    <property type="term" value="C:cytoplasm"/>
    <property type="evidence" value="ECO:0007669"/>
    <property type="project" value="TreeGrafter"/>
</dbReference>
<evidence type="ECO:0000256" key="17">
    <source>
        <dbReference type="SAM" id="MobiDB-lite"/>
    </source>
</evidence>
<dbReference type="GO" id="GO:0005524">
    <property type="term" value="F:ATP binding"/>
    <property type="evidence" value="ECO:0007669"/>
    <property type="project" value="UniProtKB-KW"/>
</dbReference>
<dbReference type="GO" id="GO:0009378">
    <property type="term" value="F:four-way junction helicase activity"/>
    <property type="evidence" value="ECO:0007669"/>
    <property type="project" value="TreeGrafter"/>
</dbReference>
<dbReference type="PROSITE" id="PS50967">
    <property type="entry name" value="HRDC"/>
    <property type="match status" value="1"/>
</dbReference>
<keyword evidence="6" id="KW-0227">DNA damage</keyword>
<dbReference type="NCBIfam" id="TIGR00614">
    <property type="entry name" value="recQ_fam"/>
    <property type="match status" value="1"/>
</dbReference>
<dbReference type="GO" id="GO:0009432">
    <property type="term" value="P:SOS response"/>
    <property type="evidence" value="ECO:0007669"/>
    <property type="project" value="UniProtKB-UniRule"/>
</dbReference>
<dbReference type="InterPro" id="IPR001650">
    <property type="entry name" value="Helicase_C-like"/>
</dbReference>
<evidence type="ECO:0000256" key="5">
    <source>
        <dbReference type="ARBA" id="ARBA00022741"/>
    </source>
</evidence>
<dbReference type="Gene3D" id="1.10.10.10">
    <property type="entry name" value="Winged helix-like DNA-binding domain superfamily/Winged helix DNA-binding domain"/>
    <property type="match status" value="1"/>
</dbReference>
<dbReference type="SMART" id="SM00490">
    <property type="entry name" value="HELICc"/>
    <property type="match status" value="1"/>
</dbReference>
<evidence type="ECO:0000313" key="22">
    <source>
        <dbReference type="Proteomes" id="UP000027466"/>
    </source>
</evidence>
<evidence type="ECO:0000256" key="7">
    <source>
        <dbReference type="ARBA" id="ARBA00022801"/>
    </source>
</evidence>
<gene>
    <name evidence="21" type="ORF">BG61_03120</name>
</gene>
<dbReference type="Pfam" id="PF00271">
    <property type="entry name" value="Helicase_C"/>
    <property type="match status" value="1"/>
</dbReference>
<dbReference type="EMBL" id="JFHC01000105">
    <property type="protein sequence ID" value="KDR38150.1"/>
    <property type="molecule type" value="Genomic_DNA"/>
</dbReference>
<dbReference type="InterPro" id="IPR036388">
    <property type="entry name" value="WH-like_DNA-bd_sf"/>
</dbReference>
<comment type="similarity">
    <text evidence="3">Belongs to the helicase family. RecQ subfamily.</text>
</comment>
<evidence type="ECO:0000256" key="16">
    <source>
        <dbReference type="NCBIfam" id="TIGR01389"/>
    </source>
</evidence>
<dbReference type="CDD" id="cd18794">
    <property type="entry name" value="SF2_C_RecQ"/>
    <property type="match status" value="1"/>
</dbReference>
<evidence type="ECO:0000313" key="21">
    <source>
        <dbReference type="EMBL" id="KDR38150.1"/>
    </source>
</evidence>
<dbReference type="InterPro" id="IPR006293">
    <property type="entry name" value="DNA_helicase_ATP-dep_RecQ_bac"/>
</dbReference>
<name>A0A069PC11_9BURK</name>
<dbReference type="STRING" id="60547.GCA_000751215_04475"/>
<dbReference type="AlphaFoldDB" id="A0A069PC11"/>
<dbReference type="PROSITE" id="PS51192">
    <property type="entry name" value="HELICASE_ATP_BIND_1"/>
    <property type="match status" value="1"/>
</dbReference>
<comment type="cofactor">
    <cofactor evidence="2">
        <name>Zn(2+)</name>
        <dbReference type="ChEBI" id="CHEBI:29105"/>
    </cofactor>
</comment>
<feature type="region of interest" description="Disordered" evidence="17">
    <location>
        <begin position="521"/>
        <end position="544"/>
    </location>
</feature>
<keyword evidence="5" id="KW-0547">Nucleotide-binding</keyword>
<reference evidence="21 22" key="1">
    <citation type="submission" date="2014-03" db="EMBL/GenBank/DDBJ databases">
        <title>Draft Genome Sequences of Four Burkholderia Strains.</title>
        <authorList>
            <person name="Liu X.Y."/>
            <person name="Li C.X."/>
            <person name="Xu J.H."/>
        </authorList>
    </citation>
    <scope>NUCLEOTIDE SEQUENCE [LARGE SCALE GENOMIC DNA]</scope>
    <source>
        <strain evidence="21 22">DSM 50014</strain>
    </source>
</reference>
<dbReference type="Proteomes" id="UP000027466">
    <property type="component" value="Unassembled WGS sequence"/>
</dbReference>
<dbReference type="Pfam" id="PF16124">
    <property type="entry name" value="RecQ_Zn_bind"/>
    <property type="match status" value="1"/>
</dbReference>
<evidence type="ECO:0000256" key="9">
    <source>
        <dbReference type="ARBA" id="ARBA00022833"/>
    </source>
</evidence>
<evidence type="ECO:0000256" key="14">
    <source>
        <dbReference type="ARBA" id="ARBA00023235"/>
    </source>
</evidence>
<dbReference type="RefSeq" id="WP_035935551.1">
    <property type="nucleotide sequence ID" value="NZ_CADFFX010000059.1"/>
</dbReference>
<evidence type="ECO:0000256" key="12">
    <source>
        <dbReference type="ARBA" id="ARBA00023172"/>
    </source>
</evidence>
<dbReference type="GO" id="GO:0043138">
    <property type="term" value="F:3'-5' DNA helicase activity"/>
    <property type="evidence" value="ECO:0007669"/>
    <property type="project" value="UniProtKB-EC"/>
</dbReference>
<proteinExistence type="inferred from homology"/>
<comment type="cofactor">
    <cofactor evidence="1">
        <name>Mg(2+)</name>
        <dbReference type="ChEBI" id="CHEBI:18420"/>
    </cofactor>
</comment>
<dbReference type="SMART" id="SM00956">
    <property type="entry name" value="RQC"/>
    <property type="match status" value="1"/>
</dbReference>
<evidence type="ECO:0000256" key="8">
    <source>
        <dbReference type="ARBA" id="ARBA00022806"/>
    </source>
</evidence>
<dbReference type="FunFam" id="3.40.50.300:FF:000296">
    <property type="entry name" value="ATP-dependent DNA helicase RecQ"/>
    <property type="match status" value="1"/>
</dbReference>
<dbReference type="SUPFAM" id="SSF52540">
    <property type="entry name" value="P-loop containing nucleoside triphosphate hydrolases"/>
    <property type="match status" value="2"/>
</dbReference>
<dbReference type="InterPro" id="IPR027417">
    <property type="entry name" value="P-loop_NTPase"/>
</dbReference>
<dbReference type="InterPro" id="IPR018982">
    <property type="entry name" value="RQC_domain"/>
</dbReference>
<dbReference type="Pfam" id="PF00570">
    <property type="entry name" value="HRDC"/>
    <property type="match status" value="1"/>
</dbReference>
<keyword evidence="12" id="KW-0233">DNA recombination</keyword>
<dbReference type="InterPro" id="IPR014001">
    <property type="entry name" value="Helicase_ATP-bd"/>
</dbReference>
<dbReference type="Pfam" id="PF09382">
    <property type="entry name" value="RQC"/>
    <property type="match status" value="1"/>
</dbReference>
<dbReference type="SUPFAM" id="SSF47819">
    <property type="entry name" value="HRDC-like"/>
    <property type="match status" value="1"/>
</dbReference>
<evidence type="ECO:0000256" key="4">
    <source>
        <dbReference type="ARBA" id="ARBA00022723"/>
    </source>
</evidence>
<dbReference type="InterPro" id="IPR011545">
    <property type="entry name" value="DEAD/DEAH_box_helicase_dom"/>
</dbReference>
<accession>A0A069PC11</accession>
<dbReference type="SMART" id="SM00341">
    <property type="entry name" value="HRDC"/>
    <property type="match status" value="1"/>
</dbReference>
<dbReference type="GO" id="GO:0006281">
    <property type="term" value="P:DNA repair"/>
    <property type="evidence" value="ECO:0007669"/>
    <property type="project" value="UniProtKB-KW"/>
</dbReference>
<keyword evidence="13" id="KW-0234">DNA repair</keyword>
<dbReference type="GO" id="GO:0006260">
    <property type="term" value="P:DNA replication"/>
    <property type="evidence" value="ECO:0007669"/>
    <property type="project" value="InterPro"/>
</dbReference>
<dbReference type="InterPro" id="IPR010997">
    <property type="entry name" value="HRDC-like_sf"/>
</dbReference>
<keyword evidence="7" id="KW-0378">Hydrolase</keyword>
<dbReference type="GO" id="GO:0006310">
    <property type="term" value="P:DNA recombination"/>
    <property type="evidence" value="ECO:0007669"/>
    <property type="project" value="UniProtKB-UniRule"/>
</dbReference>
<evidence type="ECO:0000256" key="1">
    <source>
        <dbReference type="ARBA" id="ARBA00001946"/>
    </source>
</evidence>
<dbReference type="InterPro" id="IPR004589">
    <property type="entry name" value="DNA_helicase_ATP-dep_RecQ"/>
</dbReference>